<evidence type="ECO:0000313" key="6">
    <source>
        <dbReference type="EMBL" id="MDR7334540.1"/>
    </source>
</evidence>
<evidence type="ECO:0000259" key="5">
    <source>
        <dbReference type="PROSITE" id="PS50893"/>
    </source>
</evidence>
<dbReference type="CDD" id="cd03219">
    <property type="entry name" value="ABC_Mj1267_LivG_branched"/>
    <property type="match status" value="1"/>
</dbReference>
<keyword evidence="3" id="KW-0547">Nucleotide-binding</keyword>
<dbReference type="EMBL" id="JAVDXV010000007">
    <property type="protein sequence ID" value="MDR7334540.1"/>
    <property type="molecule type" value="Genomic_DNA"/>
</dbReference>
<dbReference type="RefSeq" id="WP_310331034.1">
    <property type="nucleotide sequence ID" value="NZ_JAVDXV010000007.1"/>
</dbReference>
<dbReference type="SUPFAM" id="SSF52540">
    <property type="entry name" value="P-loop containing nucleoside triphosphate hydrolases"/>
    <property type="match status" value="1"/>
</dbReference>
<dbReference type="PROSITE" id="PS50893">
    <property type="entry name" value="ABC_TRANSPORTER_2"/>
    <property type="match status" value="1"/>
</dbReference>
<evidence type="ECO:0000256" key="4">
    <source>
        <dbReference type="ARBA" id="ARBA00022840"/>
    </source>
</evidence>
<dbReference type="InterPro" id="IPR051120">
    <property type="entry name" value="ABC_AA/LPS_Transport"/>
</dbReference>
<gene>
    <name evidence="6" type="ORF">J2X21_003696</name>
</gene>
<dbReference type="InterPro" id="IPR003593">
    <property type="entry name" value="AAA+_ATPase"/>
</dbReference>
<protein>
    <submittedName>
        <fullName evidence="6">Branched-chain amino acid transport system ATP-binding protein</fullName>
    </submittedName>
</protein>
<dbReference type="Proteomes" id="UP001180825">
    <property type="component" value="Unassembled WGS sequence"/>
</dbReference>
<keyword evidence="2" id="KW-0472">Membrane</keyword>
<feature type="domain" description="ABC transporter" evidence="5">
    <location>
        <begin position="5"/>
        <end position="247"/>
    </location>
</feature>
<dbReference type="PANTHER" id="PTHR45772">
    <property type="entry name" value="CONSERVED COMPONENT OF ABC TRANSPORTER FOR NATURAL AMINO ACIDS-RELATED"/>
    <property type="match status" value="1"/>
</dbReference>
<proteinExistence type="predicted"/>
<keyword evidence="2" id="KW-1003">Cell membrane</keyword>
<dbReference type="PROSITE" id="PS00211">
    <property type="entry name" value="ABC_TRANSPORTER_1"/>
    <property type="match status" value="1"/>
</dbReference>
<evidence type="ECO:0000313" key="7">
    <source>
        <dbReference type="Proteomes" id="UP001180825"/>
    </source>
</evidence>
<keyword evidence="1" id="KW-0813">Transport</keyword>
<dbReference type="InterPro" id="IPR032823">
    <property type="entry name" value="BCA_ABC_TP_C"/>
</dbReference>
<keyword evidence="7" id="KW-1185">Reference proteome</keyword>
<evidence type="ECO:0000256" key="3">
    <source>
        <dbReference type="ARBA" id="ARBA00022741"/>
    </source>
</evidence>
<dbReference type="PANTHER" id="PTHR45772:SF2">
    <property type="entry name" value="ABC TRANSPORTER ATP-BINDING PROTEIN"/>
    <property type="match status" value="1"/>
</dbReference>
<dbReference type="Pfam" id="PF00005">
    <property type="entry name" value="ABC_tran"/>
    <property type="match status" value="1"/>
</dbReference>
<reference evidence="6 7" key="1">
    <citation type="submission" date="2023-07" db="EMBL/GenBank/DDBJ databases">
        <title>Sorghum-associated microbial communities from plants grown in Nebraska, USA.</title>
        <authorList>
            <person name="Schachtman D."/>
        </authorList>
    </citation>
    <scope>NUCLEOTIDE SEQUENCE [LARGE SCALE GENOMIC DNA]</scope>
    <source>
        <strain evidence="6 7">BE316</strain>
    </source>
</reference>
<name>A0ABU2ABP9_9BURK</name>
<dbReference type="InterPro" id="IPR003439">
    <property type="entry name" value="ABC_transporter-like_ATP-bd"/>
</dbReference>
<evidence type="ECO:0000256" key="2">
    <source>
        <dbReference type="ARBA" id="ARBA00022475"/>
    </source>
</evidence>
<dbReference type="GO" id="GO:0005524">
    <property type="term" value="F:ATP binding"/>
    <property type="evidence" value="ECO:0007669"/>
    <property type="project" value="UniProtKB-KW"/>
</dbReference>
<dbReference type="InterPro" id="IPR017871">
    <property type="entry name" value="ABC_transporter-like_CS"/>
</dbReference>
<organism evidence="6 7">
    <name type="scientific">Roseateles asaccharophilus</name>
    <dbReference type="NCBI Taxonomy" id="582607"/>
    <lineage>
        <taxon>Bacteria</taxon>
        <taxon>Pseudomonadati</taxon>
        <taxon>Pseudomonadota</taxon>
        <taxon>Betaproteobacteria</taxon>
        <taxon>Burkholderiales</taxon>
        <taxon>Sphaerotilaceae</taxon>
        <taxon>Roseateles</taxon>
    </lineage>
</organism>
<comment type="caution">
    <text evidence="6">The sequence shown here is derived from an EMBL/GenBank/DDBJ whole genome shotgun (WGS) entry which is preliminary data.</text>
</comment>
<dbReference type="SMART" id="SM00382">
    <property type="entry name" value="AAA"/>
    <property type="match status" value="1"/>
</dbReference>
<dbReference type="Gene3D" id="3.40.50.300">
    <property type="entry name" value="P-loop containing nucleotide triphosphate hydrolases"/>
    <property type="match status" value="1"/>
</dbReference>
<dbReference type="InterPro" id="IPR027417">
    <property type="entry name" value="P-loop_NTPase"/>
</dbReference>
<evidence type="ECO:0000256" key="1">
    <source>
        <dbReference type="ARBA" id="ARBA00022448"/>
    </source>
</evidence>
<accession>A0ABU2ABP9</accession>
<keyword evidence="4 6" id="KW-0067">ATP-binding</keyword>
<sequence>MSALLEVRGLGVRFGSLQAVNDVSFDAQPGAITAVIGPNGAGKSSLFNLISGAIRPSSGTVRFEGRELTGAAPHQMLAAGLARSFQITNLFFELSVRENLRLAAQFLEHGQGLLRSVTRSRLALARVDELIEQFGLADKADELAGFLSHGEQRRLEIAVSLAAKPRLLLLDEPTQGMSHADTRETEQMIRSLVREHGLSVLLVEHDVDLVMQLSDHVVVMHQGQKLAEGTPAAVRANAAVQAAYFGEQHA</sequence>
<dbReference type="Pfam" id="PF12399">
    <property type="entry name" value="BCA_ABC_TP_C"/>
    <property type="match status" value="1"/>
</dbReference>